<keyword evidence="2" id="KW-1185">Reference proteome</keyword>
<dbReference type="Proteomes" id="UP000318422">
    <property type="component" value="Unassembled WGS sequence"/>
</dbReference>
<evidence type="ECO:0000313" key="1">
    <source>
        <dbReference type="EMBL" id="GEC97302.1"/>
    </source>
</evidence>
<dbReference type="InterPro" id="IPR037219">
    <property type="entry name" value="Peptidase_M41-like"/>
</dbReference>
<evidence type="ECO:0000313" key="2">
    <source>
        <dbReference type="Proteomes" id="UP000318422"/>
    </source>
</evidence>
<dbReference type="SUPFAM" id="SSF140990">
    <property type="entry name" value="FtsH protease domain-like"/>
    <property type="match status" value="1"/>
</dbReference>
<dbReference type="EMBL" id="BJNV01000075">
    <property type="protein sequence ID" value="GEC97302.1"/>
    <property type="molecule type" value="Genomic_DNA"/>
</dbReference>
<name>A0A4Y4CYW3_ZOORA</name>
<dbReference type="AlphaFoldDB" id="A0A4Y4CYW3"/>
<comment type="caution">
    <text evidence="1">The sequence shown here is derived from an EMBL/GenBank/DDBJ whole genome shotgun (WGS) entry which is preliminary data.</text>
</comment>
<organism evidence="1 2">
    <name type="scientific">Zoogloea ramigera</name>
    <dbReference type="NCBI Taxonomy" id="350"/>
    <lineage>
        <taxon>Bacteria</taxon>
        <taxon>Pseudomonadati</taxon>
        <taxon>Pseudomonadota</taxon>
        <taxon>Betaproteobacteria</taxon>
        <taxon>Rhodocyclales</taxon>
        <taxon>Zoogloeaceae</taxon>
        <taxon>Zoogloea</taxon>
    </lineage>
</organism>
<protein>
    <recommendedName>
        <fullName evidence="3">Peptidase M41 domain-containing protein</fullName>
    </recommendedName>
</protein>
<sequence>MQALSCVERRATCFHEAGHAVVFALGGVAVTRVAVAPEGATEWRTPSSNGRTCSDLWGLCVKAELVLPRQLLRWLMSEGALSPDGSGYAKVLESPEGQALVEALGPRQRRDIRAQMAGLLAGPLAERIFRGEAAQATVEAGPGDGAKARALAALLGDPAEFAHAARLAEAALRGPARWAQVGALAAALEAAGHVEAGIRGFLPAADPAWPPAPVGGGG</sequence>
<dbReference type="OrthoDB" id="9154219at2"/>
<dbReference type="GO" id="GO:0006508">
    <property type="term" value="P:proteolysis"/>
    <property type="evidence" value="ECO:0007669"/>
    <property type="project" value="InterPro"/>
</dbReference>
<dbReference type="Gene3D" id="1.20.58.760">
    <property type="entry name" value="Peptidase M41"/>
    <property type="match status" value="1"/>
</dbReference>
<accession>A0A4Y4CYW3</accession>
<dbReference type="GO" id="GO:0004222">
    <property type="term" value="F:metalloendopeptidase activity"/>
    <property type="evidence" value="ECO:0007669"/>
    <property type="project" value="InterPro"/>
</dbReference>
<dbReference type="GO" id="GO:0005524">
    <property type="term" value="F:ATP binding"/>
    <property type="evidence" value="ECO:0007669"/>
    <property type="project" value="InterPro"/>
</dbReference>
<gene>
    <name evidence="1" type="ORF">ZRA01_33750</name>
</gene>
<dbReference type="RefSeq" id="WP_141354476.1">
    <property type="nucleotide sequence ID" value="NZ_BJNV01000075.1"/>
</dbReference>
<evidence type="ECO:0008006" key="3">
    <source>
        <dbReference type="Google" id="ProtNLM"/>
    </source>
</evidence>
<reference evidence="1 2" key="1">
    <citation type="submission" date="2019-06" db="EMBL/GenBank/DDBJ databases">
        <title>Whole genome shotgun sequence of Zoogloea ramigera NBRC 15342.</title>
        <authorList>
            <person name="Hosoyama A."/>
            <person name="Uohara A."/>
            <person name="Ohji S."/>
            <person name="Ichikawa N."/>
        </authorList>
    </citation>
    <scope>NUCLEOTIDE SEQUENCE [LARGE SCALE GENOMIC DNA]</scope>
    <source>
        <strain evidence="1 2">NBRC 15342</strain>
    </source>
</reference>
<proteinExistence type="predicted"/>
<dbReference type="GO" id="GO:0004176">
    <property type="term" value="F:ATP-dependent peptidase activity"/>
    <property type="evidence" value="ECO:0007669"/>
    <property type="project" value="InterPro"/>
</dbReference>